<evidence type="ECO:0000313" key="9">
    <source>
        <dbReference type="EMBL" id="BDS10650.1"/>
    </source>
</evidence>
<evidence type="ECO:0000256" key="3">
    <source>
        <dbReference type="ARBA" id="ARBA00022827"/>
    </source>
</evidence>
<feature type="binding site" evidence="5">
    <location>
        <position position="213"/>
    </location>
    <ligand>
        <name>FAD</name>
        <dbReference type="ChEBI" id="CHEBI:57692"/>
    </ligand>
</feature>
<dbReference type="SUPFAM" id="SSF48173">
    <property type="entry name" value="Cryptochrome/photolyase FAD-binding domain"/>
    <property type="match status" value="1"/>
</dbReference>
<dbReference type="SUPFAM" id="SSF52425">
    <property type="entry name" value="Cryptochrome/photolyase, N-terminal domain"/>
    <property type="match status" value="1"/>
</dbReference>
<protein>
    <submittedName>
        <fullName evidence="9">DNA photolyase family protein</fullName>
    </submittedName>
</protein>
<dbReference type="PRINTS" id="PR00147">
    <property type="entry name" value="DNAPHOTLYASE"/>
</dbReference>
<dbReference type="EMBL" id="AP026867">
    <property type="protein sequence ID" value="BDS10650.1"/>
    <property type="molecule type" value="Genomic_DNA"/>
</dbReference>
<dbReference type="AlphaFoldDB" id="A0A915YCP5"/>
<evidence type="ECO:0000256" key="6">
    <source>
        <dbReference type="PIRSR" id="PIRSR602081-2"/>
    </source>
</evidence>
<feature type="domain" description="Photolyase/cryptochrome alpha/beta" evidence="8">
    <location>
        <begin position="4"/>
        <end position="133"/>
    </location>
</feature>
<evidence type="ECO:0000256" key="7">
    <source>
        <dbReference type="RuleBase" id="RU004182"/>
    </source>
</evidence>
<dbReference type="Pfam" id="PF00875">
    <property type="entry name" value="DNA_photolyase"/>
    <property type="match status" value="1"/>
</dbReference>
<dbReference type="PROSITE" id="PS00691">
    <property type="entry name" value="DNA_PHOTOLYASES_1_2"/>
    <property type="match status" value="1"/>
</dbReference>
<dbReference type="InterPro" id="IPR018394">
    <property type="entry name" value="DNA_photolyase_1_CS_C"/>
</dbReference>
<feature type="binding site" evidence="5">
    <location>
        <position position="254"/>
    </location>
    <ligand>
        <name>FAD</name>
        <dbReference type="ChEBI" id="CHEBI:57692"/>
    </ligand>
</feature>
<reference evidence="9" key="1">
    <citation type="submission" date="2022-09" db="EMBL/GenBank/DDBJ databases">
        <title>Aureispira anguillicida sp. nov., isolated from Leptocephalus of Japanese eel Anguilla japonica.</title>
        <authorList>
            <person name="Yuasa K."/>
            <person name="Mekata T."/>
            <person name="Ikunari K."/>
        </authorList>
    </citation>
    <scope>NUCLEOTIDE SEQUENCE</scope>
    <source>
        <strain evidence="9">EL160426</strain>
    </source>
</reference>
<evidence type="ECO:0000259" key="8">
    <source>
        <dbReference type="PROSITE" id="PS51645"/>
    </source>
</evidence>
<evidence type="ECO:0000256" key="2">
    <source>
        <dbReference type="ARBA" id="ARBA00022630"/>
    </source>
</evidence>
<dbReference type="PANTHER" id="PTHR11455:SF9">
    <property type="entry name" value="CRYPTOCHROME CIRCADIAN CLOCK 5 ISOFORM X1"/>
    <property type="match status" value="1"/>
</dbReference>
<feature type="site" description="Electron transfer via tryptophanyl radical" evidence="6">
    <location>
        <position position="364"/>
    </location>
</feature>
<dbReference type="RefSeq" id="WP_264791936.1">
    <property type="nucleotide sequence ID" value="NZ_AP026867.1"/>
</dbReference>
<name>A0A915YCP5_9BACT</name>
<dbReference type="Gene3D" id="3.40.50.620">
    <property type="entry name" value="HUPs"/>
    <property type="match status" value="1"/>
</dbReference>
<feature type="site" description="Electron transfer via tryptophanyl radical" evidence="6">
    <location>
        <position position="341"/>
    </location>
</feature>
<gene>
    <name evidence="9" type="ORF">AsAng_0013590</name>
</gene>
<feature type="binding site" evidence="5">
    <location>
        <begin position="257"/>
        <end position="264"/>
    </location>
    <ligand>
        <name>FAD</name>
        <dbReference type="ChEBI" id="CHEBI:57692"/>
    </ligand>
</feature>
<dbReference type="InterPro" id="IPR006050">
    <property type="entry name" value="DNA_photolyase_N"/>
</dbReference>
<dbReference type="PROSITE" id="PS51645">
    <property type="entry name" value="PHR_CRY_ALPHA_BETA"/>
    <property type="match status" value="1"/>
</dbReference>
<dbReference type="InterPro" id="IPR014729">
    <property type="entry name" value="Rossmann-like_a/b/a_fold"/>
</dbReference>
<comment type="cofactor">
    <cofactor evidence="5">
        <name>FAD</name>
        <dbReference type="ChEBI" id="CHEBI:57692"/>
    </cofactor>
    <text evidence="5">Binds 1 FAD per subunit.</text>
</comment>
<proteinExistence type="inferred from homology"/>
<dbReference type="InterPro" id="IPR036155">
    <property type="entry name" value="Crypto/Photolyase_N_sf"/>
</dbReference>
<dbReference type="GO" id="GO:0071949">
    <property type="term" value="F:FAD binding"/>
    <property type="evidence" value="ECO:0007669"/>
    <property type="project" value="TreeGrafter"/>
</dbReference>
<dbReference type="PROSITE" id="PS00394">
    <property type="entry name" value="DNA_PHOTOLYASES_1_1"/>
    <property type="match status" value="1"/>
</dbReference>
<feature type="binding site" evidence="5">
    <location>
        <begin position="225"/>
        <end position="229"/>
    </location>
    <ligand>
        <name>FAD</name>
        <dbReference type="ChEBI" id="CHEBI:57692"/>
    </ligand>
</feature>
<evidence type="ECO:0000256" key="1">
    <source>
        <dbReference type="ARBA" id="ARBA00001932"/>
    </source>
</evidence>
<dbReference type="Gene3D" id="1.10.579.10">
    <property type="entry name" value="DNA Cyclobutane Dipyrimidine Photolyase, subunit A, domain 3"/>
    <property type="match status" value="1"/>
</dbReference>
<keyword evidence="2 5" id="KW-0285">Flavoprotein</keyword>
<accession>A0A915YCP5</accession>
<dbReference type="Gene3D" id="1.25.40.80">
    <property type="match status" value="1"/>
</dbReference>
<keyword evidence="4 7" id="KW-0157">Chromophore</keyword>
<dbReference type="GO" id="GO:0006950">
    <property type="term" value="P:response to stress"/>
    <property type="evidence" value="ECO:0007669"/>
    <property type="project" value="UniProtKB-ARBA"/>
</dbReference>
<organism evidence="9 10">
    <name type="scientific">Aureispira anguillae</name>
    <dbReference type="NCBI Taxonomy" id="2864201"/>
    <lineage>
        <taxon>Bacteria</taxon>
        <taxon>Pseudomonadati</taxon>
        <taxon>Bacteroidota</taxon>
        <taxon>Saprospiria</taxon>
        <taxon>Saprospirales</taxon>
        <taxon>Saprospiraceae</taxon>
        <taxon>Aureispira</taxon>
    </lineage>
</organism>
<dbReference type="KEGG" id="aup:AsAng_0013590"/>
<evidence type="ECO:0000313" key="10">
    <source>
        <dbReference type="Proteomes" id="UP001060919"/>
    </source>
</evidence>
<comment type="cofactor">
    <cofactor evidence="1">
        <name>(6R)-5,10-methylene-5,6,7,8-tetrahydrofolate</name>
        <dbReference type="ChEBI" id="CHEBI:15636"/>
    </cofactor>
</comment>
<dbReference type="InterPro" id="IPR002081">
    <property type="entry name" value="Cryptochrome/DNA_photolyase_1"/>
</dbReference>
<dbReference type="GO" id="GO:0006139">
    <property type="term" value="P:nucleobase-containing compound metabolic process"/>
    <property type="evidence" value="ECO:0007669"/>
    <property type="project" value="UniProtKB-ARBA"/>
</dbReference>
<evidence type="ECO:0000256" key="5">
    <source>
        <dbReference type="PIRSR" id="PIRSR602081-1"/>
    </source>
</evidence>
<dbReference type="Proteomes" id="UP001060919">
    <property type="component" value="Chromosome"/>
</dbReference>
<dbReference type="Pfam" id="PF03441">
    <property type="entry name" value="FAD_binding_7"/>
    <property type="match status" value="1"/>
</dbReference>
<keyword evidence="10" id="KW-1185">Reference proteome</keyword>
<comment type="similarity">
    <text evidence="7">Belongs to the DNA photolyase family.</text>
</comment>
<sequence>MGDSISIFWFRRDLRLVDNVGLYHALASGKPILPLFIFDTQITNLLNVEDARISFIYKQLRTMHEFLQKDGAGMCIKQGVVSAVFEELIATYRIAEVYTNHDYEPYAKERDQAIKSLLAAHNIPLNSYKDQVIFERDEITKKDGLPYTIYSPYAKQWMLKLTASSYSNRDTQNDKTNFTKINFPFPTLNALGFRSSKAKVLDFDLSDNVINNYADVRDFPAIDQTSKLSPHLRFGTISIRKCVQKAIDCKDKTFLKELIWREFFMQILYHFPKVVNNNFKSKYDGIVWRNNKGEFDRWCRGMTGYPMVDAGMRELNKTGYMHNRVRMVVASFLCKHLLIDWRWGAAYFAQRLVDYDLSANNGNWQWAAGTGCDAAPYFRVFNPLIQAKKFDPQLKYINYWIPELGTAKYPSPIVEHKMARLRAIETYKRGLE</sequence>
<feature type="binding site" evidence="5">
    <location>
        <begin position="354"/>
        <end position="356"/>
    </location>
    <ligand>
        <name>FAD</name>
        <dbReference type="ChEBI" id="CHEBI:57692"/>
    </ligand>
</feature>
<dbReference type="InterPro" id="IPR036134">
    <property type="entry name" value="Crypto/Photolyase_FAD-like_sf"/>
</dbReference>
<dbReference type="PANTHER" id="PTHR11455">
    <property type="entry name" value="CRYPTOCHROME"/>
    <property type="match status" value="1"/>
</dbReference>
<dbReference type="InterPro" id="IPR005101">
    <property type="entry name" value="Cryptochr/Photolyase_FAD-bd"/>
</dbReference>
<feature type="site" description="Electron transfer via tryptophanyl radical" evidence="6">
    <location>
        <position position="288"/>
    </location>
</feature>
<evidence type="ECO:0000256" key="4">
    <source>
        <dbReference type="ARBA" id="ARBA00022991"/>
    </source>
</evidence>
<dbReference type="GO" id="GO:0003904">
    <property type="term" value="F:deoxyribodipyrimidine photo-lyase activity"/>
    <property type="evidence" value="ECO:0007669"/>
    <property type="project" value="TreeGrafter"/>
</dbReference>
<keyword evidence="3 5" id="KW-0274">FAD</keyword>
<dbReference type="GO" id="GO:0003677">
    <property type="term" value="F:DNA binding"/>
    <property type="evidence" value="ECO:0007669"/>
    <property type="project" value="TreeGrafter"/>
</dbReference>